<protein>
    <submittedName>
        <fullName evidence="1">Enoyl-CoA hydratase/isomerase family protein</fullName>
    </submittedName>
</protein>
<accession>A0ABY5DVA5</accession>
<evidence type="ECO:0000313" key="2">
    <source>
        <dbReference type="Proteomes" id="UP001056035"/>
    </source>
</evidence>
<dbReference type="SUPFAM" id="SSF52096">
    <property type="entry name" value="ClpP/crotonase"/>
    <property type="match status" value="1"/>
</dbReference>
<name>A0ABY5DVA5_9ACTN</name>
<dbReference type="PANTHER" id="PTHR11941:SF54">
    <property type="entry name" value="ENOYL-COA HYDRATASE, MITOCHONDRIAL"/>
    <property type="match status" value="1"/>
</dbReference>
<dbReference type="EMBL" id="CP098502">
    <property type="protein sequence ID" value="UTI65946.1"/>
    <property type="molecule type" value="Genomic_DNA"/>
</dbReference>
<dbReference type="Proteomes" id="UP001056035">
    <property type="component" value="Chromosome"/>
</dbReference>
<dbReference type="PANTHER" id="PTHR11941">
    <property type="entry name" value="ENOYL-COA HYDRATASE-RELATED"/>
    <property type="match status" value="1"/>
</dbReference>
<gene>
    <name evidence="1" type="ORF">NBH00_06975</name>
</gene>
<proteinExistence type="predicted"/>
<reference evidence="1 2" key="1">
    <citation type="submission" date="2022-06" db="EMBL/GenBank/DDBJ databases">
        <title>Paraconexibacter antarcticus.</title>
        <authorList>
            <person name="Kim C.S."/>
        </authorList>
    </citation>
    <scope>NUCLEOTIDE SEQUENCE [LARGE SCALE GENOMIC DNA]</scope>
    <source>
        <strain evidence="1 2">02-257</strain>
    </source>
</reference>
<dbReference type="InterPro" id="IPR029045">
    <property type="entry name" value="ClpP/crotonase-like_dom_sf"/>
</dbReference>
<evidence type="ECO:0000313" key="1">
    <source>
        <dbReference type="EMBL" id="UTI65946.1"/>
    </source>
</evidence>
<dbReference type="RefSeq" id="WP_254572624.1">
    <property type="nucleotide sequence ID" value="NZ_CP098502.1"/>
</dbReference>
<dbReference type="Gene3D" id="3.90.226.10">
    <property type="entry name" value="2-enoyl-CoA Hydratase, Chain A, domain 1"/>
    <property type="match status" value="1"/>
</dbReference>
<dbReference type="Pfam" id="PF00378">
    <property type="entry name" value="ECH_1"/>
    <property type="match status" value="1"/>
</dbReference>
<organism evidence="1 2">
    <name type="scientific">Paraconexibacter antarcticus</name>
    <dbReference type="NCBI Taxonomy" id="2949664"/>
    <lineage>
        <taxon>Bacteria</taxon>
        <taxon>Bacillati</taxon>
        <taxon>Actinomycetota</taxon>
        <taxon>Thermoleophilia</taxon>
        <taxon>Solirubrobacterales</taxon>
        <taxon>Paraconexibacteraceae</taxon>
        <taxon>Paraconexibacter</taxon>
    </lineage>
</organism>
<keyword evidence="2" id="KW-1185">Reference proteome</keyword>
<dbReference type="CDD" id="cd06558">
    <property type="entry name" value="crotonase-like"/>
    <property type="match status" value="1"/>
</dbReference>
<sequence length="242" mass="24728">MSLLEHERPDAGIAVLRLNRPEVRNAMDRALLAELETALAALAADEELRVLVVSTTNVRALCAGADVGETLTAAEGVERMEAFARFYSAIEAFPAVTVAVAVGNCVGAGAELVAGCDLRVAGDNLKLAWAGARLGVPVGPARLAPLVGLAIAKELVFTGRVVGADEAAALHLASRVVAADEAEAAAVDLARAVAANNGPGIRGLKRKFHAYASIAAHVADENAALVAFQRDGGGLPQGAGRE</sequence>
<dbReference type="InterPro" id="IPR001753">
    <property type="entry name" value="Enoyl-CoA_hydra/iso"/>
</dbReference>